<dbReference type="Gene3D" id="3.70.10.10">
    <property type="match status" value="1"/>
</dbReference>
<evidence type="ECO:0000256" key="1">
    <source>
        <dbReference type="ARBA" id="ARBA00004123"/>
    </source>
</evidence>
<dbReference type="GeneID" id="2908432"/>
<dbReference type="KEGG" id="yli:2908432"/>
<dbReference type="PANTHER" id="PTHR10870:SF0">
    <property type="entry name" value="CELL CYCLE CHECKPOINT PROTEIN RAD1"/>
    <property type="match status" value="1"/>
</dbReference>
<dbReference type="GO" id="GO:0030896">
    <property type="term" value="C:checkpoint clamp complex"/>
    <property type="evidence" value="ECO:0007669"/>
    <property type="project" value="TreeGrafter"/>
</dbReference>
<dbReference type="AlphaFoldDB" id="A0A1D8NM86"/>
<dbReference type="PRINTS" id="PR01245">
    <property type="entry name" value="RAD1REC1"/>
</dbReference>
<dbReference type="VEuPathDB" id="FungiDB:YALI0_F06204g"/>
<evidence type="ECO:0000256" key="3">
    <source>
        <dbReference type="ARBA" id="ARBA00022763"/>
    </source>
</evidence>
<evidence type="ECO:0000256" key="2">
    <source>
        <dbReference type="ARBA" id="ARBA00010991"/>
    </source>
</evidence>
<comment type="subcellular location">
    <subcellularLocation>
        <location evidence="1">Nucleus</location>
    </subcellularLocation>
</comment>
<dbReference type="Pfam" id="PF02144">
    <property type="entry name" value="Rad1"/>
    <property type="match status" value="1"/>
</dbReference>
<keyword evidence="5" id="KW-0539">Nucleus</keyword>
<protein>
    <recommendedName>
        <fullName evidence="8">Rad1/Rec1/Rad17</fullName>
    </recommendedName>
</protein>
<dbReference type="GO" id="GO:0006281">
    <property type="term" value="P:DNA repair"/>
    <property type="evidence" value="ECO:0007669"/>
    <property type="project" value="UniProtKB-KW"/>
</dbReference>
<dbReference type="CDD" id="cd00577">
    <property type="entry name" value="PCNA"/>
    <property type="match status" value="1"/>
</dbReference>
<dbReference type="GO" id="GO:0000077">
    <property type="term" value="P:DNA damage checkpoint signaling"/>
    <property type="evidence" value="ECO:0007669"/>
    <property type="project" value="InterPro"/>
</dbReference>
<evidence type="ECO:0008006" key="8">
    <source>
        <dbReference type="Google" id="ProtNLM"/>
    </source>
</evidence>
<dbReference type="InterPro" id="IPR003021">
    <property type="entry name" value="Rad1_Rec1_Rad17"/>
</dbReference>
<dbReference type="Proteomes" id="UP000182444">
    <property type="component" value="Chromosome 1F"/>
</dbReference>
<evidence type="ECO:0000313" key="7">
    <source>
        <dbReference type="Proteomes" id="UP000182444"/>
    </source>
</evidence>
<evidence type="ECO:0000256" key="5">
    <source>
        <dbReference type="ARBA" id="ARBA00023242"/>
    </source>
</evidence>
<keyword evidence="3" id="KW-0227">DNA damage</keyword>
<sequence>MLWLWNLTLIRSTPPHMPTLLFSGTTTCVSHLYTILKAIALMSKHVSLEIMSDGFKFTVDVDSRSSQAVVLVKKNLFSMYNFNDQDAEGSDDEPAFFPPYRLSLASLTTCLEMFGKNDVISDKAGGNAEDRRVDSSGASQTCRILYSGPDHPLKFVFRNDQFTTSCEFLNQDTDKQSESLNLDPSEVVLKVILSAHLLTQALRDLEGAKSQYVRIIAQTRAIPHFRLESTGEFGRNVIAYPNERNVLDTFVIDDPDQDPEGNVIVQSGYLFGELVKCREAVGVSEKVCLRMDVYGRLSVQSMCVVDEARKTFVDFRFNAHDEY</sequence>
<comment type="similarity">
    <text evidence="2">Belongs to the rad1 family.</text>
</comment>
<keyword evidence="4" id="KW-0234">DNA repair</keyword>
<dbReference type="RefSeq" id="XP_505068.2">
    <property type="nucleotide sequence ID" value="XM_505068.3"/>
</dbReference>
<gene>
    <name evidence="6" type="ORF">YALI1_F09282g</name>
</gene>
<dbReference type="PANTHER" id="PTHR10870">
    <property type="entry name" value="CELL CYCLE CHECKPOINT PROTEIN RAD1"/>
    <property type="match status" value="1"/>
</dbReference>
<dbReference type="VEuPathDB" id="FungiDB:YALI1_F09282g"/>
<proteinExistence type="inferred from homology"/>
<reference evidence="6 7" key="1">
    <citation type="journal article" date="2016" name="PLoS ONE">
        <title>Sequence Assembly of Yarrowia lipolytica Strain W29/CLIB89 Shows Transposable Element Diversity.</title>
        <authorList>
            <person name="Magnan C."/>
            <person name="Yu J."/>
            <person name="Chang I."/>
            <person name="Jahn E."/>
            <person name="Kanomata Y."/>
            <person name="Wu J."/>
            <person name="Zeller M."/>
            <person name="Oakes M."/>
            <person name="Baldi P."/>
            <person name="Sandmeyer S."/>
        </authorList>
    </citation>
    <scope>NUCLEOTIDE SEQUENCE [LARGE SCALE GENOMIC DNA]</scope>
    <source>
        <strain evidence="7">CLIB89(W29)</strain>
    </source>
</reference>
<dbReference type="EMBL" id="CP017558">
    <property type="protein sequence ID" value="AOW06745.1"/>
    <property type="molecule type" value="Genomic_DNA"/>
</dbReference>
<evidence type="ECO:0000313" key="6">
    <source>
        <dbReference type="EMBL" id="AOW06745.1"/>
    </source>
</evidence>
<organism evidence="6 7">
    <name type="scientific">Yarrowia lipolytica</name>
    <name type="common">Candida lipolytica</name>
    <dbReference type="NCBI Taxonomy" id="4952"/>
    <lineage>
        <taxon>Eukaryota</taxon>
        <taxon>Fungi</taxon>
        <taxon>Dikarya</taxon>
        <taxon>Ascomycota</taxon>
        <taxon>Saccharomycotina</taxon>
        <taxon>Dipodascomycetes</taxon>
        <taxon>Dipodascales</taxon>
        <taxon>Dipodascales incertae sedis</taxon>
        <taxon>Yarrowia</taxon>
    </lineage>
</organism>
<evidence type="ECO:0000256" key="4">
    <source>
        <dbReference type="ARBA" id="ARBA00023204"/>
    </source>
</evidence>
<accession>A0A1D8NM86</accession>
<name>A0A1D8NM86_YARLL</name>
<dbReference type="eggNOG" id="KOG3194">
    <property type="taxonomic scope" value="Eukaryota"/>
</dbReference>